<evidence type="ECO:0000256" key="3">
    <source>
        <dbReference type="ARBA" id="ARBA00006605"/>
    </source>
</evidence>
<evidence type="ECO:0000256" key="7">
    <source>
        <dbReference type="ARBA" id="ARBA00022723"/>
    </source>
</evidence>
<dbReference type="NCBIfam" id="TIGR00391">
    <property type="entry name" value="hydA"/>
    <property type="match status" value="1"/>
</dbReference>
<dbReference type="PANTHER" id="PTHR30013:SF6">
    <property type="entry name" value="HYDROGENASE-1 SMALL CHAIN"/>
    <property type="match status" value="1"/>
</dbReference>
<dbReference type="InterPro" id="IPR006137">
    <property type="entry name" value="NADH_UbQ_OxRdtase-like_20kDa"/>
</dbReference>
<evidence type="ECO:0000256" key="5">
    <source>
        <dbReference type="ARBA" id="ARBA00022475"/>
    </source>
</evidence>
<organism evidence="15 16">
    <name type="scientific">Bacillus salipaludis</name>
    <dbReference type="NCBI Taxonomy" id="2547811"/>
    <lineage>
        <taxon>Bacteria</taxon>
        <taxon>Bacillati</taxon>
        <taxon>Bacillota</taxon>
        <taxon>Bacilli</taxon>
        <taxon>Bacillales</taxon>
        <taxon>Bacillaceae</taxon>
        <taxon>Bacillus</taxon>
    </lineage>
</organism>
<keyword evidence="8" id="KW-0732">Signal</keyword>
<dbReference type="InterPro" id="IPR027394">
    <property type="entry name" value="Cytochrome-c3_hydrogenase_C"/>
</dbReference>
<dbReference type="PIRSF" id="PIRSF000310">
    <property type="entry name" value="NiFe_hyd_ssu"/>
    <property type="match status" value="1"/>
</dbReference>
<comment type="similarity">
    <text evidence="3">Belongs to the [NiFe]/[NiFeSe] hydrogenase small subunit family.</text>
</comment>
<comment type="caution">
    <text evidence="15">The sequence shown here is derived from an EMBL/GenBank/DDBJ whole genome shotgun (WGS) entry which is preliminary data.</text>
</comment>
<evidence type="ECO:0000313" key="16">
    <source>
        <dbReference type="Proteomes" id="UP001623041"/>
    </source>
</evidence>
<evidence type="ECO:0000256" key="11">
    <source>
        <dbReference type="ARBA" id="ARBA00023014"/>
    </source>
</evidence>
<proteinExistence type="inferred from homology"/>
<evidence type="ECO:0000256" key="10">
    <source>
        <dbReference type="ARBA" id="ARBA00023004"/>
    </source>
</evidence>
<evidence type="ECO:0000313" key="15">
    <source>
        <dbReference type="EMBL" id="MFK9093055.1"/>
    </source>
</evidence>
<keyword evidence="12" id="KW-0472">Membrane</keyword>
<keyword evidence="10" id="KW-0408">Iron</keyword>
<accession>A0ABW8RHT9</accession>
<dbReference type="Pfam" id="PF01058">
    <property type="entry name" value="Oxidored_q6"/>
    <property type="match status" value="1"/>
</dbReference>
<dbReference type="InterPro" id="IPR001821">
    <property type="entry name" value="NiFe_hydrogenase_ssu"/>
</dbReference>
<gene>
    <name evidence="15" type="ORF">ACJEBI_16400</name>
</gene>
<keyword evidence="11" id="KW-0411">Iron-sulfur</keyword>
<dbReference type="InterPro" id="IPR037024">
    <property type="entry name" value="NiFe_Hase_small_N_sf"/>
</dbReference>
<protein>
    <submittedName>
        <fullName evidence="15">Hydrogenase small subunit</fullName>
    </submittedName>
</protein>
<comment type="cofactor">
    <cofactor evidence="1">
        <name>[4Fe-4S] cluster</name>
        <dbReference type="ChEBI" id="CHEBI:49883"/>
    </cofactor>
</comment>
<evidence type="ECO:0000256" key="4">
    <source>
        <dbReference type="ARBA" id="ARBA00011771"/>
    </source>
</evidence>
<evidence type="ECO:0000256" key="9">
    <source>
        <dbReference type="ARBA" id="ARBA00023002"/>
    </source>
</evidence>
<evidence type="ECO:0000256" key="6">
    <source>
        <dbReference type="ARBA" id="ARBA00022485"/>
    </source>
</evidence>
<evidence type="ECO:0000256" key="8">
    <source>
        <dbReference type="ARBA" id="ARBA00022729"/>
    </source>
</evidence>
<dbReference type="Pfam" id="PF14720">
    <property type="entry name" value="NiFe_hyd_SSU_C"/>
    <property type="match status" value="1"/>
</dbReference>
<dbReference type="SUPFAM" id="SSF56770">
    <property type="entry name" value="HydA/Nqo6-like"/>
    <property type="match status" value="1"/>
</dbReference>
<keyword evidence="9" id="KW-0560">Oxidoreductase</keyword>
<reference evidence="15 16" key="1">
    <citation type="submission" date="2024-11" db="EMBL/GenBank/DDBJ databases">
        <authorList>
            <person name="Lucas J.A."/>
        </authorList>
    </citation>
    <scope>NUCLEOTIDE SEQUENCE [LARGE SCALE GENOMIC DNA]</scope>
    <source>
        <strain evidence="15 16">Z 5.4</strain>
    </source>
</reference>
<evidence type="ECO:0000259" key="14">
    <source>
        <dbReference type="Pfam" id="PF14720"/>
    </source>
</evidence>
<dbReference type="Gene3D" id="4.10.480.10">
    <property type="entry name" value="Cytochrome-c3 hydrogenase, C-terminal domain"/>
    <property type="match status" value="1"/>
</dbReference>
<dbReference type="Proteomes" id="UP001623041">
    <property type="component" value="Unassembled WGS sequence"/>
</dbReference>
<comment type="subcellular location">
    <subcellularLocation>
        <location evidence="2">Cell membrane</location>
    </subcellularLocation>
</comment>
<evidence type="ECO:0000256" key="1">
    <source>
        <dbReference type="ARBA" id="ARBA00001966"/>
    </source>
</evidence>
<comment type="subunit">
    <text evidence="4">Heterodimer of a large and a small subunit.</text>
</comment>
<dbReference type="PANTHER" id="PTHR30013">
    <property type="entry name" value="NIFE / NIFESE HYDROGENASE SMALL SUBUNIT FAMILY MEMBER"/>
    <property type="match status" value="1"/>
</dbReference>
<evidence type="ECO:0000256" key="2">
    <source>
        <dbReference type="ARBA" id="ARBA00004236"/>
    </source>
</evidence>
<dbReference type="InterPro" id="IPR037148">
    <property type="entry name" value="NiFe-Hase_small_C_sf"/>
</dbReference>
<keyword evidence="7" id="KW-0479">Metal-binding</keyword>
<name>A0ABW8RHT9_9BACI</name>
<evidence type="ECO:0000259" key="13">
    <source>
        <dbReference type="Pfam" id="PF01058"/>
    </source>
</evidence>
<keyword evidence="5" id="KW-1003">Cell membrane</keyword>
<feature type="domain" description="NADH:ubiquinone oxidoreductase-like 20kDa subunit" evidence="13">
    <location>
        <begin position="35"/>
        <end position="179"/>
    </location>
</feature>
<dbReference type="Gene3D" id="3.40.50.700">
    <property type="entry name" value="NADH:ubiquinone oxidoreductase-like, 20kDa subunit"/>
    <property type="match status" value="1"/>
</dbReference>
<dbReference type="PRINTS" id="PR00614">
    <property type="entry name" value="NIHGNASESMLL"/>
</dbReference>
<feature type="domain" description="Cytochrome-c3 hydrogenase C-terminal" evidence="14">
    <location>
        <begin position="199"/>
        <end position="273"/>
    </location>
</feature>
<keyword evidence="6" id="KW-0004">4Fe-4S</keyword>
<evidence type="ECO:0000256" key="12">
    <source>
        <dbReference type="ARBA" id="ARBA00023136"/>
    </source>
</evidence>
<keyword evidence="16" id="KW-1185">Reference proteome</keyword>
<sequence length="284" mass="31154">MMSTYNWIDTIHVTEDMLERKDQRLPVIWISALDCTGCKEAFTRSFEPTTLDAMLNFISLEYSELLSAAGGFQVEAHKESIFETYKGEYILAVEGGIPESDEFLMIAGKSVRKEIIHAAKNAKAVVAFGSCSSWGGIPAAGVNPTNAGDIRSVIPEDIPVALVPGCPPIPEAMIGTLLHVHFHGELPELDKKLRPKAYYQKTVHMTCHRKSFFDQKLFAESYDDDGARKGYCLFKLGCKGPAAFNACESMGVDRCIAAGFTCIGCSENGFWDKGGFCGGKKRIK</sequence>
<dbReference type="EMBL" id="JBJHQH010000012">
    <property type="protein sequence ID" value="MFK9093055.1"/>
    <property type="molecule type" value="Genomic_DNA"/>
</dbReference>